<dbReference type="AlphaFoldDB" id="A0A0B7B8S0"/>
<evidence type="ECO:0000313" key="1">
    <source>
        <dbReference type="EMBL" id="CEK88726.1"/>
    </source>
</evidence>
<protein>
    <submittedName>
        <fullName evidence="1">Uncharacterized protein</fullName>
    </submittedName>
</protein>
<feature type="non-terminal residue" evidence="1">
    <location>
        <position position="1"/>
    </location>
</feature>
<organism evidence="1">
    <name type="scientific">Arion vulgaris</name>
    <dbReference type="NCBI Taxonomy" id="1028688"/>
    <lineage>
        <taxon>Eukaryota</taxon>
        <taxon>Metazoa</taxon>
        <taxon>Spiralia</taxon>
        <taxon>Lophotrochozoa</taxon>
        <taxon>Mollusca</taxon>
        <taxon>Gastropoda</taxon>
        <taxon>Heterobranchia</taxon>
        <taxon>Euthyneura</taxon>
        <taxon>Panpulmonata</taxon>
        <taxon>Eupulmonata</taxon>
        <taxon>Stylommatophora</taxon>
        <taxon>Helicina</taxon>
        <taxon>Arionoidea</taxon>
        <taxon>Arionidae</taxon>
        <taxon>Arion</taxon>
    </lineage>
</organism>
<dbReference type="EMBL" id="HACG01041861">
    <property type="protein sequence ID" value="CEK88726.1"/>
    <property type="molecule type" value="Transcribed_RNA"/>
</dbReference>
<sequence length="54" mass="5619">PHGMKTGSQTPRNKSTISLLVSTGGIDTGGCLAKLHCPGGIEKQHVVALSRLEH</sequence>
<accession>A0A0B7B8S0</accession>
<proteinExistence type="predicted"/>
<reference evidence="1" key="1">
    <citation type="submission" date="2014-12" db="EMBL/GenBank/DDBJ databases">
        <title>Insight into the proteome of Arion vulgaris.</title>
        <authorList>
            <person name="Aradska J."/>
            <person name="Bulat T."/>
            <person name="Smidak R."/>
            <person name="Sarate P."/>
            <person name="Gangsoo J."/>
            <person name="Sialana F."/>
            <person name="Bilban M."/>
            <person name="Lubec G."/>
        </authorList>
    </citation>
    <scope>NUCLEOTIDE SEQUENCE</scope>
    <source>
        <tissue evidence="1">Skin</tissue>
    </source>
</reference>
<name>A0A0B7B8S0_9EUPU</name>
<gene>
    <name evidence="1" type="primary">ORF166709</name>
</gene>